<dbReference type="InterPro" id="IPR014144">
    <property type="entry name" value="LigD_PE_domain"/>
</dbReference>
<evidence type="ECO:0000256" key="20">
    <source>
        <dbReference type="ARBA" id="ARBA00034003"/>
    </source>
</evidence>
<dbReference type="PANTHER" id="PTHR42705:SF2">
    <property type="entry name" value="BIFUNCTIONAL NON-HOMOLOGOUS END JOINING PROTEIN LIGD"/>
    <property type="match status" value="1"/>
</dbReference>
<keyword evidence="7" id="KW-0479">Metal-binding</keyword>
<dbReference type="InterPro" id="IPR014143">
    <property type="entry name" value="NHEJ_ligase_prk"/>
</dbReference>
<dbReference type="InterPro" id="IPR012309">
    <property type="entry name" value="DNA_ligase_ATP-dep_C"/>
</dbReference>
<organism evidence="23 24">
    <name type="scientific">Alcanivorax quisquiliarum</name>
    <dbReference type="NCBI Taxonomy" id="2933565"/>
    <lineage>
        <taxon>Bacteria</taxon>
        <taxon>Pseudomonadati</taxon>
        <taxon>Pseudomonadota</taxon>
        <taxon>Gammaproteobacteria</taxon>
        <taxon>Oceanospirillales</taxon>
        <taxon>Alcanivoracaceae</taxon>
        <taxon>Alcanivorax</taxon>
    </lineage>
</organism>
<keyword evidence="17" id="KW-0464">Manganese</keyword>
<gene>
    <name evidence="23" type="primary">ligD</name>
    <name evidence="23" type="ORF">MU846_09810</name>
</gene>
<keyword evidence="16" id="KW-0234">DNA repair</keyword>
<keyword evidence="6" id="KW-0540">Nuclease</keyword>
<name>A0ABT0E8B2_9GAMM</name>
<evidence type="ECO:0000256" key="2">
    <source>
        <dbReference type="ARBA" id="ARBA00012727"/>
    </source>
</evidence>
<evidence type="ECO:0000256" key="13">
    <source>
        <dbReference type="ARBA" id="ARBA00022932"/>
    </source>
</evidence>
<evidence type="ECO:0000256" key="9">
    <source>
        <dbReference type="ARBA" id="ARBA00022763"/>
    </source>
</evidence>
<keyword evidence="8" id="KW-0547">Nucleotide-binding</keyword>
<feature type="region of interest" description="Disordered" evidence="21">
    <location>
        <begin position="522"/>
        <end position="552"/>
    </location>
</feature>
<evidence type="ECO:0000256" key="21">
    <source>
        <dbReference type="SAM" id="MobiDB-lite"/>
    </source>
</evidence>
<evidence type="ECO:0000256" key="12">
    <source>
        <dbReference type="ARBA" id="ARBA00022840"/>
    </source>
</evidence>
<protein>
    <recommendedName>
        <fullName evidence="2">DNA ligase (ATP)</fullName>
        <ecNumber evidence="2">6.5.1.1</ecNumber>
    </recommendedName>
    <alternativeName>
        <fullName evidence="19">NHEJ DNA polymerase</fullName>
    </alternativeName>
</protein>
<evidence type="ECO:0000256" key="10">
    <source>
        <dbReference type="ARBA" id="ARBA00022801"/>
    </source>
</evidence>
<evidence type="ECO:0000313" key="23">
    <source>
        <dbReference type="EMBL" id="MCK0538005.1"/>
    </source>
</evidence>
<dbReference type="SUPFAM" id="SSF50249">
    <property type="entry name" value="Nucleic acid-binding proteins"/>
    <property type="match status" value="1"/>
</dbReference>
<keyword evidence="10" id="KW-0378">Hydrolase</keyword>
<keyword evidence="4" id="KW-0808">Transferase</keyword>
<evidence type="ECO:0000256" key="19">
    <source>
        <dbReference type="ARBA" id="ARBA00029943"/>
    </source>
</evidence>
<keyword evidence="3 23" id="KW-0436">Ligase</keyword>
<accession>A0ABT0E8B2</accession>
<dbReference type="NCBIfam" id="TIGR02777">
    <property type="entry name" value="LigD_PE_dom"/>
    <property type="match status" value="1"/>
</dbReference>
<dbReference type="CDD" id="cd07906">
    <property type="entry name" value="Adenylation_DNA_ligase_LigD_LigC"/>
    <property type="match status" value="1"/>
</dbReference>
<dbReference type="GO" id="GO:0003910">
    <property type="term" value="F:DNA ligase (ATP) activity"/>
    <property type="evidence" value="ECO:0007669"/>
    <property type="project" value="UniProtKB-EC"/>
</dbReference>
<keyword evidence="13" id="KW-0239">DNA-directed DNA polymerase</keyword>
<evidence type="ECO:0000256" key="1">
    <source>
        <dbReference type="ARBA" id="ARBA00001936"/>
    </source>
</evidence>
<dbReference type="NCBIfam" id="TIGR02778">
    <property type="entry name" value="ligD_pol"/>
    <property type="match status" value="1"/>
</dbReference>
<keyword evidence="9" id="KW-0227">DNA damage</keyword>
<dbReference type="NCBIfam" id="TIGR02779">
    <property type="entry name" value="NHEJ_ligase_lig"/>
    <property type="match status" value="1"/>
</dbReference>
<dbReference type="NCBIfam" id="TIGR02776">
    <property type="entry name" value="NHEJ_ligase_prk"/>
    <property type="match status" value="1"/>
</dbReference>
<reference evidence="23" key="1">
    <citation type="submission" date="2022-04" db="EMBL/GenBank/DDBJ databases">
        <title>Alcanivorax sp. CY1518 draft genome sequence.</title>
        <authorList>
            <person name="Zhao G."/>
            <person name="An M."/>
        </authorList>
    </citation>
    <scope>NUCLEOTIDE SEQUENCE</scope>
    <source>
        <strain evidence="23">CY1518</strain>
    </source>
</reference>
<evidence type="ECO:0000256" key="11">
    <source>
        <dbReference type="ARBA" id="ARBA00022839"/>
    </source>
</evidence>
<dbReference type="PROSITE" id="PS00333">
    <property type="entry name" value="DNA_LIGASE_A2"/>
    <property type="match status" value="1"/>
</dbReference>
<keyword evidence="11" id="KW-0269">Exonuclease</keyword>
<dbReference type="PROSITE" id="PS50160">
    <property type="entry name" value="DNA_LIGASE_A3"/>
    <property type="match status" value="1"/>
</dbReference>
<comment type="catalytic activity">
    <reaction evidence="20">
        <text>ATP + (deoxyribonucleotide)n-3'-hydroxyl + 5'-phospho-(deoxyribonucleotide)m = (deoxyribonucleotide)n+m + AMP + diphosphate.</text>
        <dbReference type="EC" id="6.5.1.1"/>
    </reaction>
</comment>
<dbReference type="InterPro" id="IPR016059">
    <property type="entry name" value="DNA_ligase_ATP-dep_CS"/>
</dbReference>
<evidence type="ECO:0000256" key="14">
    <source>
        <dbReference type="ARBA" id="ARBA00023125"/>
    </source>
</evidence>
<dbReference type="InterPro" id="IPR012340">
    <property type="entry name" value="NA-bd_OB-fold"/>
</dbReference>
<feature type="compositionally biased region" description="Basic and acidic residues" evidence="21">
    <location>
        <begin position="1"/>
        <end position="21"/>
    </location>
</feature>
<dbReference type="Gene3D" id="3.30.470.30">
    <property type="entry name" value="DNA ligase/mRNA capping enzyme"/>
    <property type="match status" value="1"/>
</dbReference>
<evidence type="ECO:0000256" key="5">
    <source>
        <dbReference type="ARBA" id="ARBA00022695"/>
    </source>
</evidence>
<keyword evidence="14" id="KW-0238">DNA-binding</keyword>
<proteinExistence type="predicted"/>
<dbReference type="InterPro" id="IPR014146">
    <property type="entry name" value="LigD_ligase_dom"/>
</dbReference>
<keyword evidence="24" id="KW-1185">Reference proteome</keyword>
<evidence type="ECO:0000256" key="4">
    <source>
        <dbReference type="ARBA" id="ARBA00022679"/>
    </source>
</evidence>
<dbReference type="Proteomes" id="UP001165524">
    <property type="component" value="Unassembled WGS sequence"/>
</dbReference>
<sequence length="846" mass="94144">MSRSNAETRLERYRQKRDFRVTTEPQGANASAAPDDAQSGRYVMHHHAARNDHFDLRLEQNGVLRSWALPRGPSMAPGEKRLAVEVEDHPLEYGDFEGVIPAGEYGGGTVMLWDAGHWICHQQSESRIDLALHGNKLRGRWTLTRMRDKGKRKQNQWLFIKRSDDDGPLPEPDDRSIASGRTMAEIAADHDREWAGPQPMPDVAKLPGARRAAWPGTLTPQLATLADNLPDGDWLHEIKLDGYRILVHLEQGRVQLMTRNGQDWRDRFPALARQLAAWPVQSAILDGEIVALQADGVTSFAKLQQALAEQRTDALIYHAFDLLYLNGTSLTHCTNLARKQALADVMSALGDMPGGRVRYTDHLHGDGAPLLDRLCELGLEGLIAKRADSTYQQRRTRSWLKLKCARHDEFVVGGFTPPNGQRDAFGALLLGAWNAQGQFVYAGRVGTGFSRKQLKSLHTRLSKFQIPKSPFLATPPDSKGATWVTPALVVEVAYAERTRDGVLRHPSFRGVREDRNAGGIMMTHPERSTATPATAGRRSAPARRKTENAEVEGVRLTHPDRVLYPQQGMTKLALAQFYQSIAAVVLPGLIGRPLSLLRCPEGLATECFFQKHPRQMLAERVPRIHIKGKTSAGDYVYVQELADLIALVQAGVMELHPWGSRVDDLEHPDQLVFDLDPDEGISWRRTVAVAHQMAERLTDLELTPFVRTTGGKGLHIVVPLVPRAGWDDSKAFARALCQRMADDQPTQLTTNLLKAKRRGRIFLDYLRNGRGATAVASYTVRARPGAPVAVPIRWDELTVAMAPDRYTVDNLRRRLAALKQEPWAGFDKARQPLTATLLRAVGATPS</sequence>
<dbReference type="PANTHER" id="PTHR42705">
    <property type="entry name" value="BIFUNCTIONAL NON-HOMOLOGOUS END JOINING PROTEIN LIGD"/>
    <property type="match status" value="1"/>
</dbReference>
<evidence type="ECO:0000256" key="17">
    <source>
        <dbReference type="ARBA" id="ARBA00023211"/>
    </source>
</evidence>
<dbReference type="Gene3D" id="3.90.920.10">
    <property type="entry name" value="DNA primase, PRIM domain"/>
    <property type="match status" value="1"/>
</dbReference>
<dbReference type="EMBL" id="JALKII010000006">
    <property type="protein sequence ID" value="MCK0538005.1"/>
    <property type="molecule type" value="Genomic_DNA"/>
</dbReference>
<dbReference type="Pfam" id="PF21686">
    <property type="entry name" value="LigD_Prim-Pol"/>
    <property type="match status" value="1"/>
</dbReference>
<comment type="caution">
    <text evidence="23">The sequence shown here is derived from an EMBL/GenBank/DDBJ whole genome shotgun (WGS) entry which is preliminary data.</text>
</comment>
<keyword evidence="5" id="KW-0548">Nucleotidyltransferase</keyword>
<evidence type="ECO:0000313" key="24">
    <source>
        <dbReference type="Proteomes" id="UP001165524"/>
    </source>
</evidence>
<dbReference type="Pfam" id="PF13298">
    <property type="entry name" value="LigD_N"/>
    <property type="match status" value="1"/>
</dbReference>
<dbReference type="Gene3D" id="2.40.50.140">
    <property type="entry name" value="Nucleic acid-binding proteins"/>
    <property type="match status" value="1"/>
</dbReference>
<evidence type="ECO:0000256" key="6">
    <source>
        <dbReference type="ARBA" id="ARBA00022722"/>
    </source>
</evidence>
<evidence type="ECO:0000256" key="7">
    <source>
        <dbReference type="ARBA" id="ARBA00022723"/>
    </source>
</evidence>
<evidence type="ECO:0000256" key="8">
    <source>
        <dbReference type="ARBA" id="ARBA00022741"/>
    </source>
</evidence>
<dbReference type="InterPro" id="IPR052171">
    <property type="entry name" value="NHEJ_LigD"/>
</dbReference>
<evidence type="ECO:0000256" key="3">
    <source>
        <dbReference type="ARBA" id="ARBA00022598"/>
    </source>
</evidence>
<dbReference type="EC" id="6.5.1.1" evidence="2"/>
<comment type="cofactor">
    <cofactor evidence="1">
        <name>Mn(2+)</name>
        <dbReference type="ChEBI" id="CHEBI:29035"/>
    </cofactor>
</comment>
<dbReference type="InterPro" id="IPR014145">
    <property type="entry name" value="LigD_pol_dom"/>
</dbReference>
<feature type="domain" description="ATP-dependent DNA ligase family profile" evidence="22">
    <location>
        <begin position="308"/>
        <end position="438"/>
    </location>
</feature>
<evidence type="ECO:0000259" key="22">
    <source>
        <dbReference type="PROSITE" id="PS50160"/>
    </source>
</evidence>
<feature type="region of interest" description="Disordered" evidence="21">
    <location>
        <begin position="1"/>
        <end position="36"/>
    </location>
</feature>
<evidence type="ECO:0000256" key="15">
    <source>
        <dbReference type="ARBA" id="ARBA00023172"/>
    </source>
</evidence>
<keyword evidence="18" id="KW-0511">Multifunctional enzyme</keyword>
<evidence type="ECO:0000256" key="18">
    <source>
        <dbReference type="ARBA" id="ARBA00023268"/>
    </source>
</evidence>
<dbReference type="NCBIfam" id="NF004628">
    <property type="entry name" value="PRK05972.1"/>
    <property type="match status" value="1"/>
</dbReference>
<dbReference type="Pfam" id="PF01068">
    <property type="entry name" value="DNA_ligase_A_M"/>
    <property type="match status" value="1"/>
</dbReference>
<dbReference type="RefSeq" id="WP_246952192.1">
    <property type="nucleotide sequence ID" value="NZ_JALKII010000006.1"/>
</dbReference>
<keyword evidence="12" id="KW-0067">ATP-binding</keyword>
<keyword evidence="15" id="KW-0233">DNA recombination</keyword>
<dbReference type="InterPro" id="IPR012310">
    <property type="entry name" value="DNA_ligase_ATP-dep_cent"/>
</dbReference>
<dbReference type="Pfam" id="PF04679">
    <property type="entry name" value="DNA_ligase_A_C"/>
    <property type="match status" value="1"/>
</dbReference>
<dbReference type="InterPro" id="IPR033651">
    <property type="entry name" value="PaeLigD_Pol-like"/>
</dbReference>
<dbReference type="SUPFAM" id="SSF56091">
    <property type="entry name" value="DNA ligase/mRNA capping enzyme, catalytic domain"/>
    <property type="match status" value="1"/>
</dbReference>
<dbReference type="CDD" id="cd04862">
    <property type="entry name" value="PaeLigD_Pol_like"/>
    <property type="match status" value="1"/>
</dbReference>
<dbReference type="Gene3D" id="3.30.1490.70">
    <property type="match status" value="1"/>
</dbReference>
<evidence type="ECO:0000256" key="16">
    <source>
        <dbReference type="ARBA" id="ARBA00023204"/>
    </source>
</evidence>
<dbReference type="CDD" id="cd07971">
    <property type="entry name" value="OBF_DNA_ligase_LigD"/>
    <property type="match status" value="1"/>
</dbReference>